<evidence type="ECO:0000313" key="3">
    <source>
        <dbReference type="EMBL" id="KAK2561308.1"/>
    </source>
</evidence>
<dbReference type="GO" id="GO:0061630">
    <property type="term" value="F:ubiquitin protein ligase activity"/>
    <property type="evidence" value="ECO:0007669"/>
    <property type="project" value="TreeGrafter"/>
</dbReference>
<dbReference type="GO" id="GO:0008270">
    <property type="term" value="F:zinc ion binding"/>
    <property type="evidence" value="ECO:0007669"/>
    <property type="project" value="UniProtKB-KW"/>
</dbReference>
<proteinExistence type="predicted"/>
<dbReference type="Gene3D" id="2.120.10.30">
    <property type="entry name" value="TolB, C-terminal domain"/>
    <property type="match status" value="1"/>
</dbReference>
<sequence length="552" mass="61456">MSSLVTCVLKTTLGFIVRKGRDAAADKLKEGDVTALRFRDLIVREIDAVKSKLDGLARRDLLAAIDFFEEGIVLLHEVVQSNISSSSNGVTDAIRALELNDLKDESSQLLLSNSKKRFEDARRKATEAFNDEALKPSDRVLAMGYRIMATVLEMVGNPSAALSSCRMCIERLNSLPVVQNCFAFEVKKHFRSRFSKQERRDIISETCRLNRIIYDITVLTRGFGHRELPEILSSWPCVEVDDGNETINPLLDPKVLKCLQKQGLQTHSCLPWTFGQEGSKEQTLNRPCGITANSMGYFIVTDYKDGNVKLFDNNGNFLSSFRPVVDDVTGAVLVHDVATDVNDNIYVLVTIEDHDSGEMNSFVFLKTPNNMFSLKKGFMSSSWTWSSLAISSKGKILVRGVLVDGKHAVDIYETDGQFVRRFGEKKLEISSAVAGTIKEGVLVATEGRDCYRVNLFNQKGKCVGQFQVDKTFHDPQMTCHKESGNIVVAGVHLEEGNNRRLEVVILNQGGEFVRNIEHEIKNLISLRGITVTVDGRIALVCGDNVGFKVFVV</sequence>
<dbReference type="AlphaFoldDB" id="A0AAD9QHC9"/>
<dbReference type="PANTHER" id="PTHR24104:SF25">
    <property type="entry name" value="PROTEIN LIN-41"/>
    <property type="match status" value="1"/>
</dbReference>
<reference evidence="3" key="2">
    <citation type="journal article" date="2023" name="Science">
        <title>Genomic signatures of disease resistance in endangered staghorn corals.</title>
        <authorList>
            <person name="Vollmer S.V."/>
            <person name="Selwyn J.D."/>
            <person name="Despard B.A."/>
            <person name="Roesel C.L."/>
        </authorList>
    </citation>
    <scope>NUCLEOTIDE SEQUENCE</scope>
    <source>
        <strain evidence="3">K2</strain>
    </source>
</reference>
<evidence type="ECO:0000256" key="2">
    <source>
        <dbReference type="PROSITE-ProRule" id="PRU00504"/>
    </source>
</evidence>
<evidence type="ECO:0000256" key="1">
    <source>
        <dbReference type="ARBA" id="ARBA00022737"/>
    </source>
</evidence>
<dbReference type="SUPFAM" id="SSF101898">
    <property type="entry name" value="NHL repeat"/>
    <property type="match status" value="1"/>
</dbReference>
<dbReference type="PROSITE" id="PS51125">
    <property type="entry name" value="NHL"/>
    <property type="match status" value="1"/>
</dbReference>
<protein>
    <submittedName>
        <fullName evidence="3">E3 ubiquitin-protein ligase TRIM71</fullName>
    </submittedName>
</protein>
<dbReference type="InterPro" id="IPR011042">
    <property type="entry name" value="6-blade_b-propeller_TolB-like"/>
</dbReference>
<gene>
    <name evidence="3" type="ORF">P5673_015799</name>
</gene>
<feature type="repeat" description="NHL" evidence="2">
    <location>
        <begin position="274"/>
        <end position="314"/>
    </location>
</feature>
<dbReference type="Proteomes" id="UP001249851">
    <property type="component" value="Unassembled WGS sequence"/>
</dbReference>
<dbReference type="GO" id="GO:0043161">
    <property type="term" value="P:proteasome-mediated ubiquitin-dependent protein catabolic process"/>
    <property type="evidence" value="ECO:0007669"/>
    <property type="project" value="TreeGrafter"/>
</dbReference>
<keyword evidence="4" id="KW-1185">Reference proteome</keyword>
<organism evidence="3 4">
    <name type="scientific">Acropora cervicornis</name>
    <name type="common">Staghorn coral</name>
    <dbReference type="NCBI Taxonomy" id="6130"/>
    <lineage>
        <taxon>Eukaryota</taxon>
        <taxon>Metazoa</taxon>
        <taxon>Cnidaria</taxon>
        <taxon>Anthozoa</taxon>
        <taxon>Hexacorallia</taxon>
        <taxon>Scleractinia</taxon>
        <taxon>Astrocoeniina</taxon>
        <taxon>Acroporidae</taxon>
        <taxon>Acropora</taxon>
    </lineage>
</organism>
<dbReference type="GO" id="GO:0000209">
    <property type="term" value="P:protein polyubiquitination"/>
    <property type="evidence" value="ECO:0007669"/>
    <property type="project" value="TreeGrafter"/>
</dbReference>
<comment type="caution">
    <text evidence="3">The sequence shown here is derived from an EMBL/GenBank/DDBJ whole genome shotgun (WGS) entry which is preliminary data.</text>
</comment>
<dbReference type="InterPro" id="IPR050952">
    <property type="entry name" value="TRIM-NHL_E3_ligases"/>
</dbReference>
<dbReference type="InterPro" id="IPR001258">
    <property type="entry name" value="NHL_repeat"/>
</dbReference>
<dbReference type="PANTHER" id="PTHR24104">
    <property type="entry name" value="E3 UBIQUITIN-PROTEIN LIGASE NHLRC1-RELATED"/>
    <property type="match status" value="1"/>
</dbReference>
<dbReference type="EMBL" id="JARQWQ010000033">
    <property type="protein sequence ID" value="KAK2561308.1"/>
    <property type="molecule type" value="Genomic_DNA"/>
</dbReference>
<evidence type="ECO:0000313" key="4">
    <source>
        <dbReference type="Proteomes" id="UP001249851"/>
    </source>
</evidence>
<accession>A0AAD9QHC9</accession>
<keyword evidence="1" id="KW-0677">Repeat</keyword>
<name>A0AAD9QHC9_ACRCE</name>
<reference evidence="3" key="1">
    <citation type="journal article" date="2023" name="G3 (Bethesda)">
        <title>Whole genome assembly and annotation of the endangered Caribbean coral Acropora cervicornis.</title>
        <authorList>
            <person name="Selwyn J.D."/>
            <person name="Vollmer S.V."/>
        </authorList>
    </citation>
    <scope>NUCLEOTIDE SEQUENCE</scope>
    <source>
        <strain evidence="3">K2</strain>
    </source>
</reference>